<dbReference type="GO" id="GO:0004674">
    <property type="term" value="F:protein serine/threonine kinase activity"/>
    <property type="evidence" value="ECO:0007669"/>
    <property type="project" value="UniProtKB-KW"/>
</dbReference>
<evidence type="ECO:0000256" key="2">
    <source>
        <dbReference type="ARBA" id="ARBA00022679"/>
    </source>
</evidence>
<dbReference type="EMBL" id="KU563146">
    <property type="protein sequence ID" value="ANW09696.1"/>
    <property type="molecule type" value="Genomic_DNA"/>
</dbReference>
<dbReference type="SMART" id="SM00220">
    <property type="entry name" value="S_TKc"/>
    <property type="match status" value="1"/>
</dbReference>
<dbReference type="Pfam" id="PF00069">
    <property type="entry name" value="Pkinase"/>
    <property type="match status" value="1"/>
</dbReference>
<keyword evidence="2" id="KW-0808">Transferase</keyword>
<keyword evidence="4" id="KW-0418">Kinase</keyword>
<feature type="domain" description="Protein kinase" evidence="6">
    <location>
        <begin position="17"/>
        <end position="266"/>
    </location>
</feature>
<protein>
    <submittedName>
        <fullName evidence="7">Pk1</fullName>
    </submittedName>
</protein>
<keyword evidence="3" id="KW-0547">Nucleotide-binding</keyword>
<dbReference type="PANTHER" id="PTHR24351">
    <property type="entry name" value="RIBOSOMAL PROTEIN S6 KINASE"/>
    <property type="match status" value="1"/>
</dbReference>
<proteinExistence type="predicted"/>
<evidence type="ECO:0000256" key="1">
    <source>
        <dbReference type="ARBA" id="ARBA00022527"/>
    </source>
</evidence>
<dbReference type="GO" id="GO:0005524">
    <property type="term" value="F:ATP binding"/>
    <property type="evidence" value="ECO:0007669"/>
    <property type="project" value="UniProtKB-KW"/>
</dbReference>
<reference evidence="8" key="2">
    <citation type="submission" date="2016-02" db="EMBL/GenBank/DDBJ databases">
        <authorList>
            <person name="Wen L."/>
            <person name="He K."/>
            <person name="Yang H."/>
        </authorList>
    </citation>
    <scope>NUCLEOTIDE SEQUENCE</scope>
    <source>
        <strain evidence="8">164</strain>
    </source>
</reference>
<organism evidence="7">
    <name type="scientific">Malacosoma sp. alphabaculovirus</name>
    <dbReference type="NCBI Taxonomy" id="1881632"/>
    <lineage>
        <taxon>Viruses</taxon>
        <taxon>Viruses incertae sedis</taxon>
        <taxon>Naldaviricetes</taxon>
        <taxon>Lefavirales</taxon>
        <taxon>Baculoviridae</taxon>
        <taxon>Alphabaculovirus</taxon>
    </lineage>
</organism>
<sequence>MENLMIEVRDFYNEIELQHKIKLANGKFGKISVWKHKPTEKLLFVKEIKSKHYNDMEQLVHNVMCKNRHFINLYYAFKSLKTNILIMDYIEGGDLFDLVKSEGRALNEKEVAHICKQVTEALHNLHENNIIHNDIKLENIMYNKITKNVHICDYGLCKFIGTKAVATDGTLDYFSPEKINLENYDVDFDWWALGVMTYEMLTFNHPFKKHADEKLNINTLWYRQKSTKINYYSMSNSAKDFVKNLLSCNIVYRTICYTKICTHDFLIKQY</sequence>
<dbReference type="PROSITE" id="PS00108">
    <property type="entry name" value="PROTEIN_KINASE_ST"/>
    <property type="match status" value="1"/>
</dbReference>
<dbReference type="PROSITE" id="PS50011">
    <property type="entry name" value="PROTEIN_KINASE_DOM"/>
    <property type="match status" value="1"/>
</dbReference>
<name>A0A1B1UZQ2_9ABAC</name>
<dbReference type="EMBL" id="KU707951">
    <property type="protein sequence ID" value="ANW12347.1"/>
    <property type="molecule type" value="Genomic_DNA"/>
</dbReference>
<evidence type="ECO:0000259" key="6">
    <source>
        <dbReference type="PROSITE" id="PS50011"/>
    </source>
</evidence>
<dbReference type="Gene3D" id="1.10.510.10">
    <property type="entry name" value="Transferase(Phosphotransferase) domain 1"/>
    <property type="match status" value="1"/>
</dbReference>
<reference evidence="7" key="1">
    <citation type="submission" date="2016-01" db="EMBL/GenBank/DDBJ databases">
        <authorList>
            <person name="Oliw E.H."/>
        </authorList>
    </citation>
    <scope>NUCLEOTIDE SEQUENCE</scope>
    <source>
        <strain evidence="7">Martignoni</strain>
    </source>
</reference>
<evidence type="ECO:0000256" key="4">
    <source>
        <dbReference type="ARBA" id="ARBA00022777"/>
    </source>
</evidence>
<dbReference type="InterPro" id="IPR000719">
    <property type="entry name" value="Prot_kinase_dom"/>
</dbReference>
<dbReference type="Gene3D" id="3.30.200.20">
    <property type="entry name" value="Phosphorylase Kinase, domain 1"/>
    <property type="match status" value="1"/>
</dbReference>
<dbReference type="InterPro" id="IPR011009">
    <property type="entry name" value="Kinase-like_dom_sf"/>
</dbReference>
<dbReference type="SUPFAM" id="SSF56112">
    <property type="entry name" value="Protein kinase-like (PK-like)"/>
    <property type="match status" value="1"/>
</dbReference>
<gene>
    <name evidence="8" type="primary">masp6.17</name>
</gene>
<evidence type="ECO:0000256" key="3">
    <source>
        <dbReference type="ARBA" id="ARBA00022741"/>
    </source>
</evidence>
<dbReference type="InterPro" id="IPR008271">
    <property type="entry name" value="Ser/Thr_kinase_AS"/>
</dbReference>
<keyword evidence="1" id="KW-0723">Serine/threonine-protein kinase</keyword>
<keyword evidence="5" id="KW-0067">ATP-binding</keyword>
<evidence type="ECO:0000313" key="8">
    <source>
        <dbReference type="EMBL" id="ANW12347.1"/>
    </source>
</evidence>
<evidence type="ECO:0000313" key="7">
    <source>
        <dbReference type="EMBL" id="ANW09696.1"/>
    </source>
</evidence>
<evidence type="ECO:0000256" key="5">
    <source>
        <dbReference type="ARBA" id="ARBA00022840"/>
    </source>
</evidence>
<accession>A0A1B1UZQ2</accession>